<dbReference type="SUPFAM" id="SSF51735">
    <property type="entry name" value="NAD(P)-binding Rossmann-fold domains"/>
    <property type="match status" value="1"/>
</dbReference>
<evidence type="ECO:0008006" key="6">
    <source>
        <dbReference type="Google" id="ProtNLM"/>
    </source>
</evidence>
<dbReference type="Pfam" id="PF23441">
    <property type="entry name" value="SDR"/>
    <property type="match status" value="1"/>
</dbReference>
<comment type="similarity">
    <text evidence="1">Belongs to the short-chain dehydrogenases/reductases (SDR) family.</text>
</comment>
<organism evidence="4 5">
    <name type="scientific">Rhizoctonia solani</name>
    <dbReference type="NCBI Taxonomy" id="456999"/>
    <lineage>
        <taxon>Eukaryota</taxon>
        <taxon>Fungi</taxon>
        <taxon>Dikarya</taxon>
        <taxon>Basidiomycota</taxon>
        <taxon>Agaricomycotina</taxon>
        <taxon>Agaricomycetes</taxon>
        <taxon>Cantharellales</taxon>
        <taxon>Ceratobasidiaceae</taxon>
        <taxon>Rhizoctonia</taxon>
    </lineage>
</organism>
<dbReference type="GO" id="GO:0016491">
    <property type="term" value="F:oxidoreductase activity"/>
    <property type="evidence" value="ECO:0007669"/>
    <property type="project" value="UniProtKB-KW"/>
</dbReference>
<protein>
    <recommendedName>
        <fullName evidence="6">Short-chain dehydrogenase/reductase SDR</fullName>
    </recommendedName>
</protein>
<evidence type="ECO:0000256" key="2">
    <source>
        <dbReference type="ARBA" id="ARBA00022857"/>
    </source>
</evidence>
<dbReference type="Gene3D" id="3.40.50.720">
    <property type="entry name" value="NAD(P)-binding Rossmann-like Domain"/>
    <property type="match status" value="1"/>
</dbReference>
<dbReference type="PANTHER" id="PTHR43477">
    <property type="entry name" value="DIHYDROANTICAPSIN 7-DEHYDROGENASE"/>
    <property type="match status" value="1"/>
</dbReference>
<dbReference type="InterPro" id="IPR051122">
    <property type="entry name" value="SDR_DHRS6-like"/>
</dbReference>
<dbReference type="Proteomes" id="UP000663827">
    <property type="component" value="Unassembled WGS sequence"/>
</dbReference>
<dbReference type="PANTHER" id="PTHR43477:SF1">
    <property type="entry name" value="DIHYDROANTICAPSIN 7-DEHYDROGENASE"/>
    <property type="match status" value="1"/>
</dbReference>
<reference evidence="4" key="1">
    <citation type="submission" date="2021-01" db="EMBL/GenBank/DDBJ databases">
        <authorList>
            <person name="Kaushik A."/>
        </authorList>
    </citation>
    <scope>NUCLEOTIDE SEQUENCE</scope>
    <source>
        <strain evidence="4">AG5</strain>
    </source>
</reference>
<evidence type="ECO:0000313" key="5">
    <source>
        <dbReference type="Proteomes" id="UP000663827"/>
    </source>
</evidence>
<evidence type="ECO:0000313" key="4">
    <source>
        <dbReference type="EMBL" id="CAE7174617.1"/>
    </source>
</evidence>
<keyword evidence="3" id="KW-0560">Oxidoreductase</keyword>
<name>A0A8H3E560_9AGAM</name>
<dbReference type="InterPro" id="IPR057571">
    <property type="entry name" value="SDR_PhqE-like"/>
</dbReference>
<keyword evidence="2" id="KW-0521">NADP</keyword>
<accession>A0A8H3E560</accession>
<dbReference type="InterPro" id="IPR002347">
    <property type="entry name" value="SDR_fam"/>
</dbReference>
<evidence type="ECO:0000256" key="1">
    <source>
        <dbReference type="ARBA" id="ARBA00006484"/>
    </source>
</evidence>
<feature type="non-terminal residue" evidence="4">
    <location>
        <position position="1"/>
    </location>
</feature>
<dbReference type="AlphaFoldDB" id="A0A8H3E560"/>
<gene>
    <name evidence="4" type="ORF">RDB_LOCUS110237</name>
</gene>
<comment type="caution">
    <text evidence="4">The sequence shown here is derived from an EMBL/GenBank/DDBJ whole genome shotgun (WGS) entry which is preliminary data.</text>
</comment>
<dbReference type="PRINTS" id="PR00081">
    <property type="entry name" value="GDHRDH"/>
</dbReference>
<evidence type="ECO:0000256" key="3">
    <source>
        <dbReference type="ARBA" id="ARBA00023002"/>
    </source>
</evidence>
<dbReference type="InterPro" id="IPR036291">
    <property type="entry name" value="NAD(P)-bd_dom_sf"/>
</dbReference>
<dbReference type="EMBL" id="CAJNJQ010002405">
    <property type="protein sequence ID" value="CAE7174617.1"/>
    <property type="molecule type" value="Genomic_DNA"/>
</dbReference>
<proteinExistence type="inferred from homology"/>
<sequence>MSNSANLLQGKKVLIIGGSSGIGRSVAAAALANGASVVIASSSQERVDIAIEGLKQAPNASVKGASFDIQDFNALKDFLTQEAPFDHLVITAGKLGLNNFPNEEVDESAKAKFDVKYWSAIVAAQHIHKNKLINPGGSIVLTSGTGVARPQPGWTMMIGPGGAIESSTRGLAIDLKPIRVNTISPGLVDTEHFDNLPAEIRTAAFKAYQEKLLVGHVGKPDEVAEAYIFAMK</sequence>